<dbReference type="PANTHER" id="PTHR23028:SF53">
    <property type="entry name" value="ACYL_TRANSF_3 DOMAIN-CONTAINING PROTEIN"/>
    <property type="match status" value="1"/>
</dbReference>
<dbReference type="GO" id="GO:0016747">
    <property type="term" value="F:acyltransferase activity, transferring groups other than amino-acyl groups"/>
    <property type="evidence" value="ECO:0007669"/>
    <property type="project" value="InterPro"/>
</dbReference>
<dbReference type="GO" id="GO:0016020">
    <property type="term" value="C:membrane"/>
    <property type="evidence" value="ECO:0007669"/>
    <property type="project" value="TreeGrafter"/>
</dbReference>
<feature type="transmembrane region" description="Helical" evidence="1">
    <location>
        <begin position="335"/>
        <end position="358"/>
    </location>
</feature>
<feature type="transmembrane region" description="Helical" evidence="1">
    <location>
        <begin position="268"/>
        <end position="289"/>
    </location>
</feature>
<dbReference type="GO" id="GO:0009103">
    <property type="term" value="P:lipopolysaccharide biosynthetic process"/>
    <property type="evidence" value="ECO:0007669"/>
    <property type="project" value="TreeGrafter"/>
</dbReference>
<protein>
    <submittedName>
        <fullName evidence="3">Mycarose O-acyltransferase</fullName>
    </submittedName>
</protein>
<dbReference type="InterPro" id="IPR002656">
    <property type="entry name" value="Acyl_transf_3_dom"/>
</dbReference>
<evidence type="ECO:0000313" key="3">
    <source>
        <dbReference type="EMBL" id="AAG13909.1"/>
    </source>
</evidence>
<keyword evidence="1" id="KW-1133">Transmembrane helix</keyword>
<dbReference type="AlphaFoldDB" id="Q9F838"/>
<keyword evidence="3" id="KW-0808">Transferase</keyword>
<dbReference type="EMBL" id="AF263245">
    <property type="protein sequence ID" value="AAG13909.1"/>
    <property type="molecule type" value="Genomic_DNA"/>
</dbReference>
<dbReference type="PANTHER" id="PTHR23028">
    <property type="entry name" value="ACETYLTRANSFERASE"/>
    <property type="match status" value="1"/>
</dbReference>
<feature type="transmembrane region" description="Helical" evidence="1">
    <location>
        <begin position="243"/>
        <end position="262"/>
    </location>
</feature>
<feature type="transmembrane region" description="Helical" evidence="1">
    <location>
        <begin position="172"/>
        <end position="193"/>
    </location>
</feature>
<feature type="transmembrane region" description="Helical" evidence="1">
    <location>
        <begin position="143"/>
        <end position="165"/>
    </location>
</feature>
<keyword evidence="3" id="KW-0012">Acyltransferase</keyword>
<evidence type="ECO:0000256" key="1">
    <source>
        <dbReference type="SAM" id="Phobius"/>
    </source>
</evidence>
<feature type="domain" description="Acyltransferase 3" evidence="2">
    <location>
        <begin position="16"/>
        <end position="358"/>
    </location>
</feature>
<feature type="transmembrane region" description="Helical" evidence="1">
    <location>
        <begin position="301"/>
        <end position="323"/>
    </location>
</feature>
<accession>Q9F838</accession>
<keyword evidence="1" id="KW-0812">Transmembrane</keyword>
<dbReference type="InterPro" id="IPR050879">
    <property type="entry name" value="Acyltransferase_3"/>
</dbReference>
<name>Q9F838_MICMH</name>
<feature type="transmembrane region" description="Helical" evidence="1">
    <location>
        <begin position="59"/>
        <end position="77"/>
    </location>
</feature>
<keyword evidence="1" id="KW-0472">Membrane</keyword>
<dbReference type="KEGG" id="ag:AAG13909"/>
<feature type="transmembrane region" description="Helical" evidence="1">
    <location>
        <begin position="213"/>
        <end position="236"/>
    </location>
</feature>
<reference evidence="3" key="1">
    <citation type="journal article" date="2000" name="Mol. Microbiol.">
        <title>Biosynthesis of the anti-parasitic agent megalomicin: transformation of erythromycin to megalomicin in Saccharopolyspora erythraea.</title>
        <authorList>
            <person name="Volchegursky Y."/>
            <person name="Hu Z."/>
            <person name="Katz L."/>
            <person name="McDaniel R."/>
        </authorList>
    </citation>
    <scope>NUCLEOTIDE SEQUENCE</scope>
    <source>
        <strain evidence="3">NRRL3275</strain>
    </source>
</reference>
<proteinExistence type="predicted"/>
<feature type="transmembrane region" description="Helical" evidence="1">
    <location>
        <begin position="98"/>
        <end position="131"/>
    </location>
</feature>
<evidence type="ECO:0000259" key="2">
    <source>
        <dbReference type="Pfam" id="PF01757"/>
    </source>
</evidence>
<dbReference type="Pfam" id="PF01757">
    <property type="entry name" value="Acyl_transf_3"/>
    <property type="match status" value="1"/>
</dbReference>
<sequence>MVTSTNLDTTARPALNSLTGMRFVAAFLVFFTHVLSRLIPNSYVYADGLDAFWQTTGRVGVSFFFILSGFVLTWSARASDSVWSFWRRRVCKLFPNHLVTAFAAVVLFLVTGQAVSGEALIPNLLLIHAWFPALEISFGINPVSWSLACEAFFYLCFPLFLFWISGIRPERLWAWAAVVFAAIWAVPVVADLLLPSSPPLIPGLEYSAIQDWFLYTFPATRSLEFILGIILARILITGRWINVGLLPAVLLFPVFFVASLFLPGVYAISSSMMILPLVLIIASGATADLQQKRTFMRNRVMVWLGDVSFALYMVHFLVIVYGADLLGFSQTEDAPLGLALFMIIPFLAVSLVLSWLLYRFVELPVMRNWARPASARRKPATEPEQTPSRR</sequence>
<gene>
    <name evidence="3" type="primary">megY</name>
</gene>
<feature type="transmembrane region" description="Helical" evidence="1">
    <location>
        <begin position="21"/>
        <end position="39"/>
    </location>
</feature>
<organism evidence="3">
    <name type="scientific">Micromonospora megalomicea subsp. nigra</name>
    <dbReference type="NCBI Taxonomy" id="136926"/>
    <lineage>
        <taxon>Bacteria</taxon>
        <taxon>Bacillati</taxon>
        <taxon>Actinomycetota</taxon>
        <taxon>Actinomycetes</taxon>
        <taxon>Micromonosporales</taxon>
        <taxon>Micromonosporaceae</taxon>
        <taxon>Micromonospora</taxon>
    </lineage>
</organism>